<evidence type="ECO:0000259" key="2">
    <source>
        <dbReference type="PROSITE" id="PS50887"/>
    </source>
</evidence>
<dbReference type="InterPro" id="IPR050469">
    <property type="entry name" value="Diguanylate_Cyclase"/>
</dbReference>
<dbReference type="PROSITE" id="PS50113">
    <property type="entry name" value="PAC"/>
    <property type="match status" value="1"/>
</dbReference>
<protein>
    <submittedName>
        <fullName evidence="3">Diguanylate cyclase (GGDEF)-like protein</fullName>
    </submittedName>
</protein>
<dbReference type="Gene3D" id="3.30.70.270">
    <property type="match status" value="1"/>
</dbReference>
<dbReference type="PROSITE" id="PS50887">
    <property type="entry name" value="GGDEF"/>
    <property type="match status" value="1"/>
</dbReference>
<dbReference type="PANTHER" id="PTHR45138:SF9">
    <property type="entry name" value="DIGUANYLATE CYCLASE DGCM-RELATED"/>
    <property type="match status" value="1"/>
</dbReference>
<dbReference type="NCBIfam" id="TIGR00254">
    <property type="entry name" value="GGDEF"/>
    <property type="match status" value="1"/>
</dbReference>
<dbReference type="InterPro" id="IPR000700">
    <property type="entry name" value="PAS-assoc_C"/>
</dbReference>
<sequence length="308" mass="34871">MKYCKNEKNFIEVGGEFITLKQLIETIPVTVVLIDRKGNCISNGQFLVDCNATSKKDSLVESEITDLNEKVRENIKRDFELFDQGKNMPAHELTLNGRIYKVVVVPLRNISGFAFAELAVLTDISENKNAEYRLAKLNEQLKVMVSRDGLTKLLNKNAFREVCNKLIKVALREMQSFSVMFIDIDYFKKVNDTYGHSVGDMVLRKVAESIVKNCRKSDIVGRVGGEEIAVYLPNTNCYGAVVLAEKIRTCIEKSEFRTENIVVRVTVSIGVSANKPYHKTISDIKKDADKAMYMAKSNGRNRVECLYE</sequence>
<evidence type="ECO:0000313" key="3">
    <source>
        <dbReference type="EMBL" id="MDQ0203394.1"/>
    </source>
</evidence>
<dbReference type="Pfam" id="PF00990">
    <property type="entry name" value="GGDEF"/>
    <property type="match status" value="1"/>
</dbReference>
<dbReference type="Gene3D" id="3.30.450.20">
    <property type="entry name" value="PAS domain"/>
    <property type="match status" value="1"/>
</dbReference>
<gene>
    <name evidence="3" type="ORF">J2S01_001110</name>
</gene>
<dbReference type="InterPro" id="IPR000160">
    <property type="entry name" value="GGDEF_dom"/>
</dbReference>
<dbReference type="PANTHER" id="PTHR45138">
    <property type="entry name" value="REGULATORY COMPONENTS OF SENSORY TRANSDUCTION SYSTEM"/>
    <property type="match status" value="1"/>
</dbReference>
<dbReference type="InterPro" id="IPR043128">
    <property type="entry name" value="Rev_trsase/Diguanyl_cyclase"/>
</dbReference>
<keyword evidence="4" id="KW-1185">Reference proteome</keyword>
<feature type="domain" description="GGDEF" evidence="2">
    <location>
        <begin position="175"/>
        <end position="308"/>
    </location>
</feature>
<comment type="caution">
    <text evidence="3">The sequence shown here is derived from an EMBL/GenBank/DDBJ whole genome shotgun (WGS) entry which is preliminary data.</text>
</comment>
<dbReference type="SMART" id="SM00267">
    <property type="entry name" value="GGDEF"/>
    <property type="match status" value="1"/>
</dbReference>
<dbReference type="RefSeq" id="WP_307223443.1">
    <property type="nucleotide sequence ID" value="NZ_CP116940.1"/>
</dbReference>
<reference evidence="3 4" key="1">
    <citation type="submission" date="2023-07" db="EMBL/GenBank/DDBJ databases">
        <title>Genomic Encyclopedia of Type Strains, Phase IV (KMG-IV): sequencing the most valuable type-strain genomes for metagenomic binning, comparative biology and taxonomic classification.</title>
        <authorList>
            <person name="Goeker M."/>
        </authorList>
    </citation>
    <scope>NUCLEOTIDE SEQUENCE [LARGE SCALE GENOMIC DNA]</scope>
    <source>
        <strain evidence="3 4">DSM 16980</strain>
    </source>
</reference>
<dbReference type="SUPFAM" id="SSF55073">
    <property type="entry name" value="Nucleotide cyclase"/>
    <property type="match status" value="1"/>
</dbReference>
<dbReference type="Proteomes" id="UP001239167">
    <property type="component" value="Unassembled WGS sequence"/>
</dbReference>
<feature type="domain" description="PAC" evidence="1">
    <location>
        <begin position="86"/>
        <end position="136"/>
    </location>
</feature>
<evidence type="ECO:0000313" key="4">
    <source>
        <dbReference type="Proteomes" id="UP001239167"/>
    </source>
</evidence>
<evidence type="ECO:0000259" key="1">
    <source>
        <dbReference type="PROSITE" id="PS50113"/>
    </source>
</evidence>
<proteinExistence type="predicted"/>
<accession>A0ABT9Y6N9</accession>
<dbReference type="EMBL" id="JAUSUE010000006">
    <property type="protein sequence ID" value="MDQ0203394.1"/>
    <property type="molecule type" value="Genomic_DNA"/>
</dbReference>
<dbReference type="CDD" id="cd01949">
    <property type="entry name" value="GGDEF"/>
    <property type="match status" value="1"/>
</dbReference>
<organism evidence="3 4">
    <name type="scientific">Pectinatus haikarae</name>
    <dbReference type="NCBI Taxonomy" id="349096"/>
    <lineage>
        <taxon>Bacteria</taxon>
        <taxon>Bacillati</taxon>
        <taxon>Bacillota</taxon>
        <taxon>Negativicutes</taxon>
        <taxon>Selenomonadales</taxon>
        <taxon>Selenomonadaceae</taxon>
        <taxon>Pectinatus</taxon>
    </lineage>
</organism>
<dbReference type="InterPro" id="IPR029787">
    <property type="entry name" value="Nucleotide_cyclase"/>
</dbReference>
<name>A0ABT9Y6N9_9FIRM</name>